<evidence type="ECO:0000313" key="1">
    <source>
        <dbReference type="EMBL" id="SEP98263.1"/>
    </source>
</evidence>
<dbReference type="AlphaFoldDB" id="A0A1H9CBU7"/>
<evidence type="ECO:0000313" key="2">
    <source>
        <dbReference type="Proteomes" id="UP000199114"/>
    </source>
</evidence>
<gene>
    <name evidence="1" type="ORF">SAMN04489841_0999</name>
</gene>
<organism evidence="1 2">
    <name type="scientific">Natrinema salaciae</name>
    <dbReference type="NCBI Taxonomy" id="1186196"/>
    <lineage>
        <taxon>Archaea</taxon>
        <taxon>Methanobacteriati</taxon>
        <taxon>Methanobacteriota</taxon>
        <taxon>Stenosarchaea group</taxon>
        <taxon>Halobacteria</taxon>
        <taxon>Halobacteriales</taxon>
        <taxon>Natrialbaceae</taxon>
        <taxon>Natrinema</taxon>
    </lineage>
</organism>
<dbReference type="OrthoDB" id="189961at2157"/>
<keyword evidence="2" id="KW-1185">Reference proteome</keyword>
<dbReference type="EMBL" id="FOFD01000001">
    <property type="protein sequence ID" value="SEP98263.1"/>
    <property type="molecule type" value="Genomic_DNA"/>
</dbReference>
<name>A0A1H9CBU7_9EURY</name>
<proteinExistence type="predicted"/>
<protein>
    <submittedName>
        <fullName evidence="1">Uncharacterized protein</fullName>
    </submittedName>
</protein>
<sequence>MTTGYVVNLDNGHNGDCVESLLDVTYYGETFDPEAANRELRAVDRSHDHPHNTLCFDCSMADSRKVRGAVRGELTG</sequence>
<dbReference type="RefSeq" id="WP_175480034.1">
    <property type="nucleotide sequence ID" value="NZ_FOFD01000001.1"/>
</dbReference>
<accession>A0A1H9CBU7</accession>
<reference evidence="2" key="1">
    <citation type="submission" date="2016-10" db="EMBL/GenBank/DDBJ databases">
        <authorList>
            <person name="Varghese N."/>
            <person name="Submissions S."/>
        </authorList>
    </citation>
    <scope>NUCLEOTIDE SEQUENCE [LARGE SCALE GENOMIC DNA]</scope>
    <source>
        <strain evidence="2">DSM 25055</strain>
    </source>
</reference>
<dbReference type="Proteomes" id="UP000199114">
    <property type="component" value="Unassembled WGS sequence"/>
</dbReference>